<keyword evidence="1" id="KW-0175">Coiled coil</keyword>
<evidence type="ECO:0000256" key="2">
    <source>
        <dbReference type="SAM" id="MobiDB-lite"/>
    </source>
</evidence>
<sequence length="138" mass="14934">MAALNKSINRSFIPSYLDPRTEYRPPLLQLHARHTQASSCPQALHGGLSTPRLSRRSIDEGSSSSANVNRLGSTASRTLDDWRSSFDELFQESSQLDAMMQSLNRTLQGLSSALDQLGNTLENALQSSTTASPTAAPA</sequence>
<dbReference type="Proteomes" id="UP000502823">
    <property type="component" value="Unassembled WGS sequence"/>
</dbReference>
<evidence type="ECO:0000256" key="1">
    <source>
        <dbReference type="SAM" id="Coils"/>
    </source>
</evidence>
<evidence type="ECO:0000313" key="3">
    <source>
        <dbReference type="EMBL" id="GFG37235.1"/>
    </source>
</evidence>
<feature type="region of interest" description="Disordered" evidence="2">
    <location>
        <begin position="34"/>
        <end position="74"/>
    </location>
</feature>
<dbReference type="EMBL" id="BLKM01000687">
    <property type="protein sequence ID" value="GFG37235.1"/>
    <property type="molecule type" value="Genomic_DNA"/>
</dbReference>
<dbReference type="OrthoDB" id="10528558at2759"/>
<protein>
    <submittedName>
        <fullName evidence="3">Uncharacterized protein</fullName>
    </submittedName>
</protein>
<name>A0A6L2Q3B1_COPFO</name>
<feature type="coiled-coil region" evidence="1">
    <location>
        <begin position="100"/>
        <end position="127"/>
    </location>
</feature>
<comment type="caution">
    <text evidence="3">The sequence shown here is derived from an EMBL/GenBank/DDBJ whole genome shotgun (WGS) entry which is preliminary data.</text>
</comment>
<reference evidence="4" key="1">
    <citation type="submission" date="2020-01" db="EMBL/GenBank/DDBJ databases">
        <title>Draft genome sequence of the Termite Coptotermes fromosanus.</title>
        <authorList>
            <person name="Itakura S."/>
            <person name="Yosikawa Y."/>
            <person name="Umezawa K."/>
        </authorList>
    </citation>
    <scope>NUCLEOTIDE SEQUENCE [LARGE SCALE GENOMIC DNA]</scope>
</reference>
<organism evidence="3 4">
    <name type="scientific">Coptotermes formosanus</name>
    <name type="common">Formosan subterranean termite</name>
    <dbReference type="NCBI Taxonomy" id="36987"/>
    <lineage>
        <taxon>Eukaryota</taxon>
        <taxon>Metazoa</taxon>
        <taxon>Ecdysozoa</taxon>
        <taxon>Arthropoda</taxon>
        <taxon>Hexapoda</taxon>
        <taxon>Insecta</taxon>
        <taxon>Pterygota</taxon>
        <taxon>Neoptera</taxon>
        <taxon>Polyneoptera</taxon>
        <taxon>Dictyoptera</taxon>
        <taxon>Blattodea</taxon>
        <taxon>Blattoidea</taxon>
        <taxon>Termitoidae</taxon>
        <taxon>Rhinotermitidae</taxon>
        <taxon>Coptotermes</taxon>
    </lineage>
</organism>
<accession>A0A6L2Q3B1</accession>
<keyword evidence="4" id="KW-1185">Reference proteome</keyword>
<evidence type="ECO:0000313" key="4">
    <source>
        <dbReference type="Proteomes" id="UP000502823"/>
    </source>
</evidence>
<dbReference type="InParanoid" id="A0A6L2Q3B1"/>
<dbReference type="AlphaFoldDB" id="A0A6L2Q3B1"/>
<gene>
    <name evidence="3" type="ORF">Cfor_10930</name>
</gene>
<proteinExistence type="predicted"/>